<evidence type="ECO:0000313" key="1">
    <source>
        <dbReference type="EMBL" id="MBF4691997.1"/>
    </source>
</evidence>
<keyword evidence="2" id="KW-1185">Reference proteome</keyword>
<organism evidence="1 2">
    <name type="scientific">Fusibacter ferrireducens</name>
    <dbReference type="NCBI Taxonomy" id="2785058"/>
    <lineage>
        <taxon>Bacteria</taxon>
        <taxon>Bacillati</taxon>
        <taxon>Bacillota</taxon>
        <taxon>Clostridia</taxon>
        <taxon>Eubacteriales</taxon>
        <taxon>Eubacteriales Family XII. Incertae Sedis</taxon>
        <taxon>Fusibacter</taxon>
    </lineage>
</organism>
<comment type="caution">
    <text evidence="1">The sequence shown here is derived from an EMBL/GenBank/DDBJ whole genome shotgun (WGS) entry which is preliminary data.</text>
</comment>
<dbReference type="EMBL" id="JADKNH010000001">
    <property type="protein sequence ID" value="MBF4691997.1"/>
    <property type="molecule type" value="Genomic_DNA"/>
</dbReference>
<evidence type="ECO:0000313" key="2">
    <source>
        <dbReference type="Proteomes" id="UP000614200"/>
    </source>
</evidence>
<name>A0ABR9ZNG0_9FIRM</name>
<proteinExistence type="predicted"/>
<gene>
    <name evidence="1" type="ORF">ISU02_02650</name>
</gene>
<protein>
    <recommendedName>
        <fullName evidence="3">SH3 domain-containing protein</fullName>
    </recommendedName>
</protein>
<reference evidence="1 2" key="1">
    <citation type="submission" date="2020-11" db="EMBL/GenBank/DDBJ databases">
        <title>Fusibacter basophilias sp. nov.</title>
        <authorList>
            <person name="Qiu D."/>
        </authorList>
    </citation>
    <scope>NUCLEOTIDE SEQUENCE [LARGE SCALE GENOMIC DNA]</scope>
    <source>
        <strain evidence="1 2">Q10-2</strain>
    </source>
</reference>
<accession>A0ABR9ZNG0</accession>
<evidence type="ECO:0008006" key="3">
    <source>
        <dbReference type="Google" id="ProtNLM"/>
    </source>
</evidence>
<dbReference type="Proteomes" id="UP000614200">
    <property type="component" value="Unassembled WGS sequence"/>
</dbReference>
<sequence length="474" mass="53558">MIILLSSCSNDEEIAKLQKQLSESEMKYNVLQEQITQSQTDAVVSTLTVFDCSISPDSKLASILLMDSQTGDRTAFLYDLDQKTEQTIANGALCETYWSPDSRYYILDSGTFVSRIGTLYATDSITPIKSFEYDNQLFWLDSDQIVYPKENEAITLDAIVDPQYTTDIVIQNVFTEETEVILRGTDQYLFSVKNIDDGKINCIKKYIGQDVKDKEDENIVYSMPSQDQAISSDPETAVLNSKASTSENKKVSSEHLIKLREGNFDIELFSDYHIEADEGILMLGKPAYGPICLLNRFAIHNSDQLRILNKENDYLTRISIEGVVPTWTLESPGEAGASSIEPSEMYIVKEATVFITPEHNSIAVNHFQVGKAVKVRDAYEDWFYIEANKPIDANRLDKGWVKKSNLGFYEDLKSNIGVEVLIKPEFEPEWAQNFPNGLWGEILSETEDSYFLGLYGTGEIEIEKENVEPFSKAD</sequence>